<dbReference type="RefSeq" id="WP_068514372.1">
    <property type="nucleotide sequence ID" value="NZ_AP014945.1"/>
</dbReference>
<reference evidence="4" key="2">
    <citation type="journal article" date="2016" name="Int. J. Syst. Evol. Microbiol.">
        <title>Caldimicrobium thiodismutans sp. nov., a sulfur-disproportionating bacterium isolated from a hot spring.</title>
        <authorList>
            <person name="Kojima H."/>
            <person name="Umezawa K."/>
            <person name="Fukui M."/>
        </authorList>
    </citation>
    <scope>NUCLEOTIDE SEQUENCE [LARGE SCALE GENOMIC DNA]</scope>
    <source>
        <strain evidence="4">TF1</strain>
    </source>
</reference>
<dbReference type="SUPFAM" id="SSF48239">
    <property type="entry name" value="Terpenoid cyclases/Protein prenyltransferases"/>
    <property type="match status" value="1"/>
</dbReference>
<keyword evidence="4" id="KW-1185">Reference proteome</keyword>
<proteinExistence type="predicted"/>
<dbReference type="KEGG" id="cthi:THC_1060"/>
<dbReference type="EMBL" id="AP014945">
    <property type="protein sequence ID" value="BAU23441.1"/>
    <property type="molecule type" value="Genomic_DNA"/>
</dbReference>
<protein>
    <recommendedName>
        <fullName evidence="2">Prenyltransferase alpha-alpha toroid domain-containing protein</fullName>
    </recommendedName>
</protein>
<dbReference type="OrthoDB" id="9794001at2"/>
<sequence length="252" mass="29007">MFSQEKTKEFLLLRLKDNGGFGATPLLPSTLEDTYFGTLASFFLSATFFKEVKPKIKRFLFQLNFYDLHDPFKLYQGIKLYQVLEVELPSELKEYIKEKLTLWSLSEALKPARIFALWYLSKFINEKMITTALENRASSFEFKTLEDLFYLSEINHGLKDKYLDFVLRSQNGDGGFGFYPGTTSFLENTFYALKILSGLSIHRNVFHKAQHFIRACYNDDGGFARKPGGISFLESTAFSIEILNSLSKSMSI</sequence>
<name>A0A0U5ARA9_9BACT</name>
<evidence type="ECO:0000313" key="4">
    <source>
        <dbReference type="Proteomes" id="UP000068196"/>
    </source>
</evidence>
<dbReference type="GO" id="GO:0003824">
    <property type="term" value="F:catalytic activity"/>
    <property type="evidence" value="ECO:0007669"/>
    <property type="project" value="InterPro"/>
</dbReference>
<dbReference type="AlphaFoldDB" id="A0A0U5ARA9"/>
<evidence type="ECO:0000256" key="1">
    <source>
        <dbReference type="ARBA" id="ARBA00022737"/>
    </source>
</evidence>
<dbReference type="InterPro" id="IPR001330">
    <property type="entry name" value="Prenyltrans"/>
</dbReference>
<dbReference type="STRING" id="1653476.THC_1060"/>
<evidence type="ECO:0000259" key="2">
    <source>
        <dbReference type="Pfam" id="PF00432"/>
    </source>
</evidence>
<dbReference type="InterPro" id="IPR008930">
    <property type="entry name" value="Terpenoid_cyclase/PrenylTrfase"/>
</dbReference>
<dbReference type="Gene3D" id="1.50.10.20">
    <property type="match status" value="1"/>
</dbReference>
<gene>
    <name evidence="3" type="ORF">THC_1060</name>
</gene>
<dbReference type="CDD" id="cd00688">
    <property type="entry name" value="ISOPREN_C2_like"/>
    <property type="match status" value="1"/>
</dbReference>
<feature type="domain" description="Prenyltransferase alpha-alpha toroid" evidence="2">
    <location>
        <begin position="142"/>
        <end position="225"/>
    </location>
</feature>
<feature type="domain" description="Prenyltransferase alpha-alpha toroid" evidence="2">
    <location>
        <begin position="6"/>
        <end position="63"/>
    </location>
</feature>
<keyword evidence="1" id="KW-0677">Repeat</keyword>
<dbReference type="Pfam" id="PF00432">
    <property type="entry name" value="Prenyltrans"/>
    <property type="match status" value="2"/>
</dbReference>
<accession>A0A0U5ARA9</accession>
<organism evidence="3 4">
    <name type="scientific">Caldimicrobium thiodismutans</name>
    <dbReference type="NCBI Taxonomy" id="1653476"/>
    <lineage>
        <taxon>Bacteria</taxon>
        <taxon>Pseudomonadati</taxon>
        <taxon>Thermodesulfobacteriota</taxon>
        <taxon>Thermodesulfobacteria</taxon>
        <taxon>Thermodesulfobacteriales</taxon>
        <taxon>Thermodesulfobacteriaceae</taxon>
        <taxon>Caldimicrobium</taxon>
    </lineage>
</organism>
<evidence type="ECO:0000313" key="3">
    <source>
        <dbReference type="EMBL" id="BAU23441.1"/>
    </source>
</evidence>
<dbReference type="Proteomes" id="UP000068196">
    <property type="component" value="Chromosome"/>
</dbReference>
<reference evidence="3 4" key="1">
    <citation type="journal article" date="2016" name="Int. J. Syst. Evol. Microbiol.">
        <title>Caldimicrobium thiodismutans sp. nov., a sulfur-disproportionating bacterium isolated from a hot spring, and emended description of the genus Caldimicrobium.</title>
        <authorList>
            <person name="Kojima H."/>
            <person name="Umezawa K."/>
            <person name="Fukui M."/>
        </authorList>
    </citation>
    <scope>NUCLEOTIDE SEQUENCE [LARGE SCALE GENOMIC DNA]</scope>
    <source>
        <strain evidence="3 4">TF1</strain>
    </source>
</reference>